<organism evidence="13 15">
    <name type="scientific">Gordonia amicalis</name>
    <dbReference type="NCBI Taxonomy" id="89053"/>
    <lineage>
        <taxon>Bacteria</taxon>
        <taxon>Bacillati</taxon>
        <taxon>Actinomycetota</taxon>
        <taxon>Actinomycetes</taxon>
        <taxon>Mycobacteriales</taxon>
        <taxon>Gordoniaceae</taxon>
        <taxon>Gordonia</taxon>
    </lineage>
</organism>
<dbReference type="PANTHER" id="PTHR34573:SF1">
    <property type="entry name" value="VITAMIN K EPOXIDE REDUCTASE DOMAIN-CONTAINING PROTEIN"/>
    <property type="match status" value="1"/>
</dbReference>
<evidence type="ECO:0000256" key="6">
    <source>
        <dbReference type="ARBA" id="ARBA00023002"/>
    </source>
</evidence>
<accession>A0AAE4R111</accession>
<name>A0AAE4R111_9ACTN</name>
<proteinExistence type="inferred from homology"/>
<evidence type="ECO:0000256" key="5">
    <source>
        <dbReference type="ARBA" id="ARBA00022989"/>
    </source>
</evidence>
<evidence type="ECO:0000313" key="12">
    <source>
        <dbReference type="EMBL" id="MDV6306862.1"/>
    </source>
</evidence>
<dbReference type="SMART" id="SM00756">
    <property type="entry name" value="VKc"/>
    <property type="match status" value="1"/>
</dbReference>
<evidence type="ECO:0000256" key="2">
    <source>
        <dbReference type="ARBA" id="ARBA00006214"/>
    </source>
</evidence>
<dbReference type="Proteomes" id="UP001185922">
    <property type="component" value="Unassembled WGS sequence"/>
</dbReference>
<evidence type="ECO:0000256" key="8">
    <source>
        <dbReference type="ARBA" id="ARBA00023157"/>
    </source>
</evidence>
<dbReference type="Gene3D" id="1.20.1440.130">
    <property type="entry name" value="VKOR domain"/>
    <property type="match status" value="1"/>
</dbReference>
<dbReference type="GO" id="GO:0048038">
    <property type="term" value="F:quinone binding"/>
    <property type="evidence" value="ECO:0007669"/>
    <property type="project" value="UniProtKB-KW"/>
</dbReference>
<feature type="transmembrane region" description="Helical" evidence="10">
    <location>
        <begin position="97"/>
        <end position="115"/>
    </location>
</feature>
<dbReference type="GO" id="GO:0016491">
    <property type="term" value="F:oxidoreductase activity"/>
    <property type="evidence" value="ECO:0007669"/>
    <property type="project" value="UniProtKB-KW"/>
</dbReference>
<comment type="similarity">
    <text evidence="2">Belongs to the VKOR family.</text>
</comment>
<keyword evidence="6" id="KW-0560">Oxidoreductase</keyword>
<dbReference type="Proteomes" id="UP001185779">
    <property type="component" value="Unassembled WGS sequence"/>
</dbReference>
<dbReference type="EMBL" id="JAWLKH010000002">
    <property type="protein sequence ID" value="MDV6311054.1"/>
    <property type="molecule type" value="Genomic_DNA"/>
</dbReference>
<keyword evidence="7 10" id="KW-0472">Membrane</keyword>
<evidence type="ECO:0000313" key="14">
    <source>
        <dbReference type="Proteomes" id="UP001185779"/>
    </source>
</evidence>
<evidence type="ECO:0000313" key="15">
    <source>
        <dbReference type="Proteomes" id="UP001185922"/>
    </source>
</evidence>
<dbReference type="RefSeq" id="WP_096273626.1">
    <property type="nucleotide sequence ID" value="NZ_CP091855.1"/>
</dbReference>
<dbReference type="AlphaFoldDB" id="A0AAE4R111"/>
<keyword evidence="9" id="KW-0676">Redox-active center</keyword>
<evidence type="ECO:0000256" key="1">
    <source>
        <dbReference type="ARBA" id="ARBA00004141"/>
    </source>
</evidence>
<keyword evidence="3 10" id="KW-0812">Transmembrane</keyword>
<dbReference type="InterPro" id="IPR038354">
    <property type="entry name" value="VKOR_sf"/>
</dbReference>
<dbReference type="PANTHER" id="PTHR34573">
    <property type="entry name" value="VKC DOMAIN-CONTAINING PROTEIN"/>
    <property type="match status" value="1"/>
</dbReference>
<dbReference type="Pfam" id="PF07884">
    <property type="entry name" value="VKOR"/>
    <property type="match status" value="1"/>
</dbReference>
<feature type="transmembrane region" description="Helical" evidence="10">
    <location>
        <begin position="35"/>
        <end position="56"/>
    </location>
</feature>
<comment type="subcellular location">
    <subcellularLocation>
        <location evidence="1">Membrane</location>
        <topology evidence="1">Multi-pass membrane protein</topology>
    </subcellularLocation>
</comment>
<reference evidence="13 14" key="1">
    <citation type="submission" date="2023-10" db="EMBL/GenBank/DDBJ databases">
        <title>Development of a sustainable strategy for remediation of hydrocarbon-contaminated territories based on the waste exchange concept.</title>
        <authorList>
            <person name="Krivoruchko A."/>
        </authorList>
    </citation>
    <scope>NUCLEOTIDE SEQUENCE</scope>
    <source>
        <strain evidence="12 14">IEGM 1266</strain>
        <strain evidence="13">IEGM 1279</strain>
    </source>
</reference>
<keyword evidence="14" id="KW-1185">Reference proteome</keyword>
<feature type="transmembrane region" description="Helical" evidence="10">
    <location>
        <begin position="122"/>
        <end position="143"/>
    </location>
</feature>
<evidence type="ECO:0000259" key="11">
    <source>
        <dbReference type="SMART" id="SM00756"/>
    </source>
</evidence>
<evidence type="ECO:0000256" key="10">
    <source>
        <dbReference type="SAM" id="Phobius"/>
    </source>
</evidence>
<feature type="transmembrane region" description="Helical" evidence="10">
    <location>
        <begin position="193"/>
        <end position="214"/>
    </location>
</feature>
<sequence>MSESAPVDTTTTSTGIDPDDDQALLAEAVRSWTRIAAWVLSIGGVIGFVASFVLTVERFELAADPDYVPTCNFNPVLSCGSVMAKPQAALFGFPNPLLGIAGFAVVITTGVAIFAGARLAGWYWAGLQVGVTAAMAFICWLIYSSLYSIGALCPYCMVVWAVTLPIFVFVSVRNAHASGLTSRSGVALAVARSHALILVLAVTLVVVLIAVRFWSYWSSLY</sequence>
<evidence type="ECO:0000256" key="3">
    <source>
        <dbReference type="ARBA" id="ARBA00022692"/>
    </source>
</evidence>
<dbReference type="CDD" id="cd12922">
    <property type="entry name" value="VKOR_5"/>
    <property type="match status" value="1"/>
</dbReference>
<evidence type="ECO:0000313" key="13">
    <source>
        <dbReference type="EMBL" id="MDV6311054.1"/>
    </source>
</evidence>
<protein>
    <submittedName>
        <fullName evidence="13">Vitamin K epoxide reductase family protein</fullName>
    </submittedName>
</protein>
<dbReference type="GO" id="GO:0016020">
    <property type="term" value="C:membrane"/>
    <property type="evidence" value="ECO:0007669"/>
    <property type="project" value="UniProtKB-SubCell"/>
</dbReference>
<evidence type="ECO:0000256" key="7">
    <source>
        <dbReference type="ARBA" id="ARBA00023136"/>
    </source>
</evidence>
<evidence type="ECO:0000256" key="4">
    <source>
        <dbReference type="ARBA" id="ARBA00022719"/>
    </source>
</evidence>
<dbReference type="InterPro" id="IPR012932">
    <property type="entry name" value="VKOR"/>
</dbReference>
<comment type="caution">
    <text evidence="13">The sequence shown here is derived from an EMBL/GenBank/DDBJ whole genome shotgun (WGS) entry which is preliminary data.</text>
</comment>
<dbReference type="InterPro" id="IPR041714">
    <property type="entry name" value="VKOR_Actinobacteria"/>
</dbReference>
<gene>
    <name evidence="12" type="ORF">R3P94_05820</name>
    <name evidence="13" type="ORF">R3Q15_03925</name>
</gene>
<evidence type="ECO:0000256" key="9">
    <source>
        <dbReference type="ARBA" id="ARBA00023284"/>
    </source>
</evidence>
<dbReference type="EMBL" id="JAWLKI010000004">
    <property type="protein sequence ID" value="MDV6306862.1"/>
    <property type="molecule type" value="Genomic_DNA"/>
</dbReference>
<dbReference type="GeneID" id="77171931"/>
<feature type="transmembrane region" description="Helical" evidence="10">
    <location>
        <begin position="149"/>
        <end position="172"/>
    </location>
</feature>
<keyword evidence="5 10" id="KW-1133">Transmembrane helix</keyword>
<keyword evidence="4" id="KW-0874">Quinone</keyword>
<keyword evidence="8" id="KW-1015">Disulfide bond</keyword>
<feature type="domain" description="Vitamin K epoxide reductase" evidence="11">
    <location>
        <begin position="33"/>
        <end position="174"/>
    </location>
</feature>